<dbReference type="GO" id="GO:0003824">
    <property type="term" value="F:catalytic activity"/>
    <property type="evidence" value="ECO:0007669"/>
    <property type="project" value="InterPro"/>
</dbReference>
<sequence length="194" mass="20845">PCADLTMLQNACQRLPAHRQAIRGVFAGGTFCYEAQLICQQKGFSAASNTPVAGNRALANIWQSEDHTLIDMGDDDFTRGKPHPMIDPTLRNQRLLNELNDSHTAVVLFDLVLGYGASTTPASELLDQLSHIDMNNAPLLIAHVCGTEADPQIRSQQISALQNAGVIIASSNAQAALWASTVAQTQLQKKGLNA</sequence>
<dbReference type="InterPro" id="IPR005811">
    <property type="entry name" value="SUCC_ACL_C"/>
</dbReference>
<dbReference type="Gene3D" id="3.40.50.261">
    <property type="entry name" value="Succinyl-CoA synthetase domains"/>
    <property type="match status" value="1"/>
</dbReference>
<reference evidence="2 3" key="1">
    <citation type="submission" date="2018-10" db="EMBL/GenBank/DDBJ databases">
        <authorList>
            <consortium name="NARMS: The National Antimicrobial Resistance Monitoring System"/>
        </authorList>
    </citation>
    <scope>NUCLEOTIDE SEQUENCE [LARGE SCALE GENOMIC DNA]</scope>
    <source>
        <strain evidence="2 3">CVM N17EC1330</strain>
    </source>
</reference>
<proteinExistence type="predicted"/>
<evidence type="ECO:0000313" key="3">
    <source>
        <dbReference type="Proteomes" id="UP000382540"/>
    </source>
</evidence>
<dbReference type="AlphaFoldDB" id="A0A7H4YRQ4"/>
<dbReference type="Proteomes" id="UP000382540">
    <property type="component" value="Unassembled WGS sequence"/>
</dbReference>
<comment type="caution">
    <text evidence="2">The sequence shown here is derived from an EMBL/GenBank/DDBJ whole genome shotgun (WGS) entry which is preliminary data.</text>
</comment>
<dbReference type="SUPFAM" id="SSF52210">
    <property type="entry name" value="Succinyl-CoA synthetase domains"/>
    <property type="match status" value="1"/>
</dbReference>
<feature type="non-terminal residue" evidence="2">
    <location>
        <position position="1"/>
    </location>
</feature>
<evidence type="ECO:0000313" key="2">
    <source>
        <dbReference type="EMBL" id="EAC1535467.1"/>
    </source>
</evidence>
<organism evidence="2 3">
    <name type="scientific">Escherichia coli</name>
    <dbReference type="NCBI Taxonomy" id="562"/>
    <lineage>
        <taxon>Bacteria</taxon>
        <taxon>Pseudomonadati</taxon>
        <taxon>Pseudomonadota</taxon>
        <taxon>Gammaproteobacteria</taxon>
        <taxon>Enterobacterales</taxon>
        <taxon>Enterobacteriaceae</taxon>
        <taxon>Escherichia</taxon>
    </lineage>
</organism>
<feature type="domain" description="ATP-citrate synthase/succinyl-CoA ligase C-terminal" evidence="1">
    <location>
        <begin position="25"/>
        <end position="182"/>
    </location>
</feature>
<accession>A0A7H4YRQ4</accession>
<name>A0A7H4YRQ4_ECOLX</name>
<protein>
    <recommendedName>
        <fullName evidence="1">ATP-citrate synthase/succinyl-CoA ligase C-terminal domain-containing protein</fullName>
    </recommendedName>
</protein>
<gene>
    <name evidence="2" type="ORF">D9J61_26325</name>
</gene>
<dbReference type="Pfam" id="PF00549">
    <property type="entry name" value="Ligase_CoA"/>
    <property type="match status" value="1"/>
</dbReference>
<dbReference type="EMBL" id="AAAGZE010000202">
    <property type="protein sequence ID" value="EAC1535467.1"/>
    <property type="molecule type" value="Genomic_DNA"/>
</dbReference>
<evidence type="ECO:0000259" key="1">
    <source>
        <dbReference type="Pfam" id="PF00549"/>
    </source>
</evidence>
<dbReference type="InterPro" id="IPR016102">
    <property type="entry name" value="Succinyl-CoA_synth-like"/>
</dbReference>